<name>A0A4P6F8F3_9MICO</name>
<dbReference type="SUPFAM" id="SSF52540">
    <property type="entry name" value="P-loop containing nucleoside triphosphate hydrolases"/>
    <property type="match status" value="1"/>
</dbReference>
<dbReference type="RefSeq" id="WP_129189567.1">
    <property type="nucleotide sequence ID" value="NZ_CP035493.1"/>
</dbReference>
<proteinExistence type="predicted"/>
<keyword evidence="2" id="KW-1185">Reference proteome</keyword>
<dbReference type="Gene3D" id="3.40.50.300">
    <property type="entry name" value="P-loop containing nucleotide triphosphate hydrolases"/>
    <property type="match status" value="1"/>
</dbReference>
<evidence type="ECO:0000313" key="1">
    <source>
        <dbReference type="EMBL" id="QAY71163.1"/>
    </source>
</evidence>
<dbReference type="AlphaFoldDB" id="A0A4P6F8F3"/>
<evidence type="ECO:0000313" key="2">
    <source>
        <dbReference type="Proteomes" id="UP000292118"/>
    </source>
</evidence>
<reference evidence="1 2" key="1">
    <citation type="submission" date="2019-01" db="EMBL/GenBank/DDBJ databases">
        <title>Genome sequencing of strain FW10M-9.</title>
        <authorList>
            <person name="Heo J."/>
            <person name="Kim S.-J."/>
            <person name="Kim J.-S."/>
            <person name="Hong S.-B."/>
            <person name="Kwon S.-W."/>
        </authorList>
    </citation>
    <scope>NUCLEOTIDE SEQUENCE [LARGE SCALE GENOMIC DNA]</scope>
    <source>
        <strain evidence="1 2">FW10M-9</strain>
    </source>
</reference>
<accession>A0A4P6F8F3</accession>
<dbReference type="EMBL" id="CP035493">
    <property type="protein sequence ID" value="QAY71163.1"/>
    <property type="molecule type" value="Genomic_DNA"/>
</dbReference>
<dbReference type="KEGG" id="xya:ET471_14885"/>
<gene>
    <name evidence="1" type="ORF">ET471_14885</name>
</gene>
<dbReference type="Proteomes" id="UP000292118">
    <property type="component" value="Chromosome"/>
</dbReference>
<evidence type="ECO:0008006" key="3">
    <source>
        <dbReference type="Google" id="ProtNLM"/>
    </source>
</evidence>
<dbReference type="OrthoDB" id="3775353at2"/>
<sequence>MPLQLTGVSVAGRHGPLLETFDLSLAQGERVLLAAEPGHGHTALALVAAGRLVPDAGGVLMTSPNADASTPAGAAALRAAAAVVDVPGVDEPDEVLTVGAVVAEGLVCSGRHGLPRDVHAWVEAFLDRWGSRWPAAVDARALRRRRIDLLPAAVRTALLAELAAGGPQVRYLVLTLPDRHGGDPADWWALAGSLAARGYGVLVLATPSSARALGADVPATRGLHTPPVVALRETAQQPTADLLGALR</sequence>
<protein>
    <recommendedName>
        <fullName evidence="3">ABC transporter ATP-binding protein</fullName>
    </recommendedName>
</protein>
<dbReference type="InterPro" id="IPR027417">
    <property type="entry name" value="P-loop_NTPase"/>
</dbReference>
<organism evidence="1 2">
    <name type="scientific">Xylanimonas protaetiae</name>
    <dbReference type="NCBI Taxonomy" id="2509457"/>
    <lineage>
        <taxon>Bacteria</taxon>
        <taxon>Bacillati</taxon>
        <taxon>Actinomycetota</taxon>
        <taxon>Actinomycetes</taxon>
        <taxon>Micrococcales</taxon>
        <taxon>Promicromonosporaceae</taxon>
        <taxon>Xylanimonas</taxon>
    </lineage>
</organism>